<dbReference type="InterPro" id="IPR041806">
    <property type="entry name" value="CID5/6/7_CUE"/>
</dbReference>
<dbReference type="SUPFAM" id="SSF160443">
    <property type="entry name" value="SMR domain-like"/>
    <property type="match status" value="1"/>
</dbReference>
<dbReference type="PANTHER" id="PTHR46651">
    <property type="entry name" value="POLYADENYLATE-BINDING PROTEIN-INTERACTING PROTEIN 7"/>
    <property type="match status" value="1"/>
</dbReference>
<organism evidence="3 4">
    <name type="scientific">Rubus argutus</name>
    <name type="common">Southern blackberry</name>
    <dbReference type="NCBI Taxonomy" id="59490"/>
    <lineage>
        <taxon>Eukaryota</taxon>
        <taxon>Viridiplantae</taxon>
        <taxon>Streptophyta</taxon>
        <taxon>Embryophyta</taxon>
        <taxon>Tracheophyta</taxon>
        <taxon>Spermatophyta</taxon>
        <taxon>Magnoliopsida</taxon>
        <taxon>eudicotyledons</taxon>
        <taxon>Gunneridae</taxon>
        <taxon>Pentapetalae</taxon>
        <taxon>rosids</taxon>
        <taxon>fabids</taxon>
        <taxon>Rosales</taxon>
        <taxon>Rosaceae</taxon>
        <taxon>Rosoideae</taxon>
        <taxon>Rosoideae incertae sedis</taxon>
        <taxon>Rubus</taxon>
    </lineage>
</organism>
<evidence type="ECO:0000313" key="4">
    <source>
        <dbReference type="Proteomes" id="UP001457282"/>
    </source>
</evidence>
<dbReference type="EMBL" id="JBEDUW010000002">
    <property type="protein sequence ID" value="KAK9946186.1"/>
    <property type="molecule type" value="Genomic_DNA"/>
</dbReference>
<feature type="compositionally biased region" description="Polar residues" evidence="1">
    <location>
        <begin position="1"/>
        <end position="19"/>
    </location>
</feature>
<gene>
    <name evidence="3" type="ORF">M0R45_011661</name>
</gene>
<dbReference type="CDD" id="cd14371">
    <property type="entry name" value="CUE_CID7_like"/>
    <property type="match status" value="1"/>
</dbReference>
<feature type="domain" description="Smr" evidence="2">
    <location>
        <begin position="441"/>
        <end position="523"/>
    </location>
</feature>
<dbReference type="Pfam" id="PF08590">
    <property type="entry name" value="DUF1771"/>
    <property type="match status" value="1"/>
</dbReference>
<dbReference type="InterPro" id="IPR002625">
    <property type="entry name" value="Smr_dom"/>
</dbReference>
<dbReference type="SMART" id="SM01162">
    <property type="entry name" value="DUF1771"/>
    <property type="match status" value="1"/>
</dbReference>
<dbReference type="InterPro" id="IPR013899">
    <property type="entry name" value="DUF1771"/>
</dbReference>
<feature type="region of interest" description="Disordered" evidence="1">
    <location>
        <begin position="1"/>
        <end position="31"/>
    </location>
</feature>
<dbReference type="InterPro" id="IPR053242">
    <property type="entry name" value="PAM2-like_domain"/>
</dbReference>
<evidence type="ECO:0000256" key="1">
    <source>
        <dbReference type="SAM" id="MobiDB-lite"/>
    </source>
</evidence>
<keyword evidence="4" id="KW-1185">Reference proteome</keyword>
<proteinExistence type="predicted"/>
<dbReference type="AlphaFoldDB" id="A0AAW1YAK1"/>
<evidence type="ECO:0000313" key="3">
    <source>
        <dbReference type="EMBL" id="KAK9946186.1"/>
    </source>
</evidence>
<dbReference type="Gene3D" id="3.30.1370.110">
    <property type="match status" value="1"/>
</dbReference>
<dbReference type="InterPro" id="IPR036063">
    <property type="entry name" value="Smr_dom_sf"/>
</dbReference>
<name>A0AAW1YAK1_RUBAR</name>
<dbReference type="Proteomes" id="UP001457282">
    <property type="component" value="Unassembled WGS sequence"/>
</dbReference>
<accession>A0AAW1YAK1</accession>
<dbReference type="PROSITE" id="PS50828">
    <property type="entry name" value="SMR"/>
    <property type="match status" value="1"/>
</dbReference>
<protein>
    <recommendedName>
        <fullName evidence="2">Smr domain-containing protein</fullName>
    </recommendedName>
</protein>
<dbReference type="PANTHER" id="PTHR46651:SF1">
    <property type="entry name" value="SMALL MUTS RELATED FAMILY PROTEIN"/>
    <property type="match status" value="1"/>
</dbReference>
<evidence type="ECO:0000259" key="2">
    <source>
        <dbReference type="PROSITE" id="PS50828"/>
    </source>
</evidence>
<reference evidence="3 4" key="1">
    <citation type="journal article" date="2023" name="G3 (Bethesda)">
        <title>A chromosome-length genome assembly and annotation of blackberry (Rubus argutus, cv. 'Hillquist').</title>
        <authorList>
            <person name="Bruna T."/>
            <person name="Aryal R."/>
            <person name="Dudchenko O."/>
            <person name="Sargent D.J."/>
            <person name="Mead D."/>
            <person name="Buti M."/>
            <person name="Cavallini A."/>
            <person name="Hytonen T."/>
            <person name="Andres J."/>
            <person name="Pham M."/>
            <person name="Weisz D."/>
            <person name="Mascagni F."/>
            <person name="Usai G."/>
            <person name="Natali L."/>
            <person name="Bassil N."/>
            <person name="Fernandez G.E."/>
            <person name="Lomsadze A."/>
            <person name="Armour M."/>
            <person name="Olukolu B."/>
            <person name="Poorten T."/>
            <person name="Britton C."/>
            <person name="Davik J."/>
            <person name="Ashrafi H."/>
            <person name="Aiden E.L."/>
            <person name="Borodovsky M."/>
            <person name="Worthington M."/>
        </authorList>
    </citation>
    <scope>NUCLEOTIDE SEQUENCE [LARGE SCALE GENOMIC DNA]</scope>
    <source>
        <strain evidence="3">PI 553951</strain>
    </source>
</reference>
<dbReference type="SMART" id="SM00463">
    <property type="entry name" value="SMR"/>
    <property type="match status" value="1"/>
</dbReference>
<sequence length="523" mass="57380">MSLSKQGSFTNDTKLSAANKSLPPRIIPMMRPTNIGATSSLMISPPDFKVMGEDESPGLGNISFAGLSLHDDGETTQFPASTGSGYLLNESHINGNSFSEKLRVATSPYGDDLSSPNLMHMSTKPWDKQILNSNQISNGHEGSLYDGISRHGFMNDILGEQAVVDDTEINPAEFLASQFPGFSAQSLAEVYFANGCDLNLTIEMLTQLELQVDGGFNENMNPKTLSAPDLSSMDFPALTPTDGHQGHSKYAGEDDFQQSGNPFRSSDKDNILLFKSSSSIPSRGSIDYASAVRKLATQDSVGWKYERNGSADAAIGSSRPSHLVNSTYNGGHGRTIYSDRLQTRGSARTAPVWLETGDAVANMYSDLREEARDHARLRNAYFEQARQAYLVGNKALAKELSVKGQLHNMHMKAAHGKAQESIYRQRNPDMQVNGRAQERMIDLHGLHVSEALHRLKHELSVLRSTARATEMGLQVYICVGTGHHTRGSRTPARLPVAVQRYLLEEEGLNYNEPQPGLLRVLMY</sequence>
<comment type="caution">
    <text evidence="3">The sequence shown here is derived from an EMBL/GenBank/DDBJ whole genome shotgun (WGS) entry which is preliminary data.</text>
</comment>